<dbReference type="OrthoDB" id="1446904at2"/>
<name>A0A1G5GY80_9FLAO</name>
<gene>
    <name evidence="1" type="ORF">SAMN02927903_01647</name>
</gene>
<evidence type="ECO:0000313" key="2">
    <source>
        <dbReference type="Proteomes" id="UP000199354"/>
    </source>
</evidence>
<sequence>MRKLLLLFALTPLLMAHTCEDDDYHRHHHPCTTEARAGINVTVTLNGEAITTPSGIVVTARDGNYIEDLQPIIPDTPTFSGAWERPGLYIVTVSKTGYQTYTSEPLPVHRDECHVIPEHLTINLVPNP</sequence>
<dbReference type="EMBL" id="FMVF01000007">
    <property type="protein sequence ID" value="SCY55608.1"/>
    <property type="molecule type" value="Genomic_DNA"/>
</dbReference>
<evidence type="ECO:0000313" key="1">
    <source>
        <dbReference type="EMBL" id="SCY55608.1"/>
    </source>
</evidence>
<organism evidence="1 2">
    <name type="scientific">Flavobacterium caeni</name>
    <dbReference type="NCBI Taxonomy" id="490189"/>
    <lineage>
        <taxon>Bacteria</taxon>
        <taxon>Pseudomonadati</taxon>
        <taxon>Bacteroidota</taxon>
        <taxon>Flavobacteriia</taxon>
        <taxon>Flavobacteriales</taxon>
        <taxon>Flavobacteriaceae</taxon>
        <taxon>Flavobacterium</taxon>
    </lineage>
</organism>
<keyword evidence="2" id="KW-1185">Reference proteome</keyword>
<reference evidence="1 2" key="1">
    <citation type="submission" date="2016-10" db="EMBL/GenBank/DDBJ databases">
        <authorList>
            <person name="de Groot N.N."/>
        </authorList>
    </citation>
    <scope>NUCLEOTIDE SEQUENCE [LARGE SCALE GENOMIC DNA]</scope>
    <source>
        <strain evidence="1 2">CGMCC 1.7031</strain>
    </source>
</reference>
<protein>
    <recommendedName>
        <fullName evidence="3">Carboxypeptidase regulatory-like domain-containing protein</fullName>
    </recommendedName>
</protein>
<evidence type="ECO:0008006" key="3">
    <source>
        <dbReference type="Google" id="ProtNLM"/>
    </source>
</evidence>
<dbReference type="AlphaFoldDB" id="A0A1G5GY80"/>
<dbReference type="Proteomes" id="UP000199354">
    <property type="component" value="Unassembled WGS sequence"/>
</dbReference>
<dbReference type="RefSeq" id="WP_139149624.1">
    <property type="nucleotide sequence ID" value="NZ_FMVF01000007.1"/>
</dbReference>
<proteinExistence type="predicted"/>
<accession>A0A1G5GY80</accession>